<dbReference type="SUPFAM" id="SSF46785">
    <property type="entry name" value="Winged helix' DNA-binding domain"/>
    <property type="match status" value="1"/>
</dbReference>
<accession>A0A2V4APY6</accession>
<dbReference type="SMART" id="SM00346">
    <property type="entry name" value="HTH_ICLR"/>
    <property type="match status" value="1"/>
</dbReference>
<dbReference type="InterPro" id="IPR036390">
    <property type="entry name" value="WH_DNA-bd_sf"/>
</dbReference>
<comment type="caution">
    <text evidence="4">The sequence shown here is derived from an EMBL/GenBank/DDBJ whole genome shotgun (WGS) entry which is preliminary data.</text>
</comment>
<dbReference type="PANTHER" id="PTHR30136:SF24">
    <property type="entry name" value="HTH-TYPE TRANSCRIPTIONAL REPRESSOR ALLR"/>
    <property type="match status" value="1"/>
</dbReference>
<dbReference type="AlphaFoldDB" id="A0A2V4APY6"/>
<dbReference type="Gene3D" id="1.10.10.10">
    <property type="entry name" value="Winged helix-like DNA-binding domain superfamily/Winged helix DNA-binding domain"/>
    <property type="match status" value="1"/>
</dbReference>
<dbReference type="InterPro" id="IPR036388">
    <property type="entry name" value="WH-like_DNA-bd_sf"/>
</dbReference>
<proteinExistence type="predicted"/>
<dbReference type="InterPro" id="IPR014757">
    <property type="entry name" value="Tscrpt_reg_IclR_C"/>
</dbReference>
<dbReference type="EMBL" id="MASW01000005">
    <property type="protein sequence ID" value="PXY22647.1"/>
    <property type="molecule type" value="Genomic_DNA"/>
</dbReference>
<keyword evidence="3" id="KW-0804">Transcription</keyword>
<dbReference type="Pfam" id="PF09339">
    <property type="entry name" value="HTH_IclR"/>
    <property type="match status" value="1"/>
</dbReference>
<dbReference type="PANTHER" id="PTHR30136">
    <property type="entry name" value="HELIX-TURN-HELIX TRANSCRIPTIONAL REGULATOR, ICLR FAMILY"/>
    <property type="match status" value="1"/>
</dbReference>
<dbReference type="GO" id="GO:0003700">
    <property type="term" value="F:DNA-binding transcription factor activity"/>
    <property type="evidence" value="ECO:0007669"/>
    <property type="project" value="TreeGrafter"/>
</dbReference>
<evidence type="ECO:0000313" key="4">
    <source>
        <dbReference type="EMBL" id="PXY22647.1"/>
    </source>
</evidence>
<gene>
    <name evidence="4" type="ORF">BAY60_22780</name>
</gene>
<name>A0A2V4APY6_9PSEU</name>
<dbReference type="Gene3D" id="3.30.450.40">
    <property type="match status" value="1"/>
</dbReference>
<dbReference type="GO" id="GO:0045892">
    <property type="term" value="P:negative regulation of DNA-templated transcription"/>
    <property type="evidence" value="ECO:0007669"/>
    <property type="project" value="TreeGrafter"/>
</dbReference>
<reference evidence="4 5" key="1">
    <citation type="submission" date="2016-07" db="EMBL/GenBank/DDBJ databases">
        <title>Draft genome sequence of Prauserella muralis DSM 45305, isolated from a mould-covered wall in an indoor environment.</title>
        <authorList>
            <person name="Ruckert C."/>
            <person name="Albersmeier A."/>
            <person name="Jiang C.-L."/>
            <person name="Jiang Y."/>
            <person name="Kalinowski J."/>
            <person name="Schneider O."/>
            <person name="Winkler A."/>
            <person name="Zotchev S.B."/>
        </authorList>
    </citation>
    <scope>NUCLEOTIDE SEQUENCE [LARGE SCALE GENOMIC DNA]</scope>
    <source>
        <strain evidence="4 5">DSM 45305</strain>
    </source>
</reference>
<dbReference type="InterPro" id="IPR005471">
    <property type="entry name" value="Tscrpt_reg_IclR_N"/>
</dbReference>
<evidence type="ECO:0000256" key="2">
    <source>
        <dbReference type="ARBA" id="ARBA00023125"/>
    </source>
</evidence>
<evidence type="ECO:0000313" key="5">
    <source>
        <dbReference type="Proteomes" id="UP000249915"/>
    </source>
</evidence>
<protein>
    <submittedName>
        <fullName evidence="4">IclR family transcriptional regulator</fullName>
    </submittedName>
</protein>
<dbReference type="GO" id="GO:0003677">
    <property type="term" value="F:DNA binding"/>
    <property type="evidence" value="ECO:0007669"/>
    <property type="project" value="UniProtKB-KW"/>
</dbReference>
<evidence type="ECO:0000256" key="1">
    <source>
        <dbReference type="ARBA" id="ARBA00023015"/>
    </source>
</evidence>
<keyword evidence="2" id="KW-0238">DNA-binding</keyword>
<dbReference type="OrthoDB" id="60629at2"/>
<dbReference type="Proteomes" id="UP000249915">
    <property type="component" value="Unassembled WGS sequence"/>
</dbReference>
<organism evidence="4 5">
    <name type="scientific">Prauserella muralis</name>
    <dbReference type="NCBI Taxonomy" id="588067"/>
    <lineage>
        <taxon>Bacteria</taxon>
        <taxon>Bacillati</taxon>
        <taxon>Actinomycetota</taxon>
        <taxon>Actinomycetes</taxon>
        <taxon>Pseudonocardiales</taxon>
        <taxon>Pseudonocardiaceae</taxon>
        <taxon>Prauserella</taxon>
    </lineage>
</organism>
<keyword evidence="1" id="KW-0805">Transcription regulation</keyword>
<dbReference type="Pfam" id="PF01614">
    <property type="entry name" value="IclR_C"/>
    <property type="match status" value="1"/>
</dbReference>
<dbReference type="SUPFAM" id="SSF55781">
    <property type="entry name" value="GAF domain-like"/>
    <property type="match status" value="1"/>
</dbReference>
<dbReference type="PROSITE" id="PS51078">
    <property type="entry name" value="ICLR_ED"/>
    <property type="match status" value="1"/>
</dbReference>
<dbReference type="PROSITE" id="PS51077">
    <property type="entry name" value="HTH_ICLR"/>
    <property type="match status" value="1"/>
</dbReference>
<sequence>MAGNTRSPGQSVTARALALLGAFDVAHPRLPLSELARRAGLPAATAHRLAGELEAWRALDRDDDGYYRIGLRLWEAGLLAPVSGRLREIAMPFMQDLYEATRENIHLAVRDGFDALYVEKLSGHRSVPIISRIGTRLPMHSTGVGKALLAYAEQPFVHAYCERPLPRYTRYTISERGRLLRELRLTTERGYALTTEEMTLGSCSVAVPIPSEEGAPTAALGIVVHSARAELPRLVPALRRSAEAIARRMAETADDPAPGFLHDLPPLSARANPRADSG</sequence>
<dbReference type="InterPro" id="IPR050707">
    <property type="entry name" value="HTH_MetabolicPath_Reg"/>
</dbReference>
<dbReference type="InterPro" id="IPR029016">
    <property type="entry name" value="GAF-like_dom_sf"/>
</dbReference>
<dbReference type="RefSeq" id="WP_112283248.1">
    <property type="nucleotide sequence ID" value="NZ_MASW01000005.1"/>
</dbReference>
<evidence type="ECO:0000256" key="3">
    <source>
        <dbReference type="ARBA" id="ARBA00023163"/>
    </source>
</evidence>
<keyword evidence="5" id="KW-1185">Reference proteome</keyword>